<accession>A0A4P2VPW9</accession>
<dbReference type="Proteomes" id="UP000291236">
    <property type="component" value="Chromosome"/>
</dbReference>
<dbReference type="KEGG" id="sbf:JCM31447_23820"/>
<keyword evidence="2" id="KW-1185">Reference proteome</keyword>
<gene>
    <name evidence="1" type="ORF">JCM31447_23820</name>
</gene>
<sequence length="1018" mass="116240">MHDVQWNRLENNLFSIYYDENAKYMGEYSLKSLQYSYPYLALLLGVRIQSDAMPLLNSQKDRFLISEFDKIPVVLGGRLEGAGFANPVTMSIEAQMIHARSAAFFQHELVHRLMYEHNDFNIGPLARVFSLAMFPTWWIEGLAEHLTESVGSTETDAISRSMALQNNWPTWESMHALYNADGDTNLRGYVASGRFLRWIFEKVTEKDLYKIHAEISRETIIPPFYDATDLWLYKTLGKNSEILYEDFKAEQKKEWENYLEKMPSLINSSFLSTDENFYFPATVLNNKMIFSNLTAEKSPKNSSLQVYDFNIQKSLRLPLSVSGSILFALSEGKDGILLTAEQKDFPNGSFGHKLRIIKFKGDIAQIKDESIESEVIREFSTQENPFVIDEIKSFGNGEFYFSASLNGNQSIYFYNALNDELKFIKKFNFPNYARFLSSNLKENNEKKCLIYILNKDSNKTSLQKLCENLSETEILSDNKFFIKEGYVLKNGNYRLLVDWNRVLSLIELSPGQKITTIAAFSEWVQGLIPWNEDNNEYLGAWIYKDQKYHFSKIDLKKLKTEYTAWQSELLSNSPFASHYQFKKYIPPFQAIYDQKKYSLLGEDVHLYDGYINKNNESIARIDLSNPKEQTNYTKESASYRNNFLFAYPYIQPDFVGGPSVGLVAVPFIDEMERYRIQVFGGYNFFIDAPSGAVTYINNRIFDAFSLSLFSSPLFNGYYDLKNNKVGQPATETRYFNYLQQNGLLFNFAFKFLPPTITWQNALMFSNIKPYSALRVAPTTVGAQTTNLISATTTLSVNLFKAGFYLEKVEKPHGQWLIWNSNLKLGFGKFNSIGGAQDSAGESVGDLDYFNVNASLGTSVSLYNQNISILASLSTTQGNNTFNLNEVYSPFQGYILGENVSLSYISFPLFGSGSLLDLRAGYWSYSGTLTYDFPLNNNFESKFLMAYINNWRGFIALKEGGVSDTPDFSTVNSITSVGIGSGLTVDIKGFQIFPSLIYGYGFAEKSWYVLTQVKFMDIL</sequence>
<dbReference type="AlphaFoldDB" id="A0A4P2VPW9"/>
<protein>
    <submittedName>
        <fullName evidence="1">Uncharacterized protein</fullName>
    </submittedName>
</protein>
<proteinExistence type="predicted"/>
<dbReference type="EMBL" id="AP019368">
    <property type="protein sequence ID" value="BBH53929.1"/>
    <property type="molecule type" value="Genomic_DNA"/>
</dbReference>
<evidence type="ECO:0000313" key="2">
    <source>
        <dbReference type="Proteomes" id="UP000291236"/>
    </source>
</evidence>
<name>A0A4P2VPW9_FLUSA</name>
<organism evidence="1 2">
    <name type="scientific">Fluviispira sanaruensis</name>
    <dbReference type="NCBI Taxonomy" id="2493639"/>
    <lineage>
        <taxon>Bacteria</taxon>
        <taxon>Pseudomonadati</taxon>
        <taxon>Bdellovibrionota</taxon>
        <taxon>Oligoflexia</taxon>
        <taxon>Silvanigrellales</taxon>
        <taxon>Silvanigrellaceae</taxon>
        <taxon>Fluviispira</taxon>
    </lineage>
</organism>
<evidence type="ECO:0000313" key="1">
    <source>
        <dbReference type="EMBL" id="BBH53929.1"/>
    </source>
</evidence>
<reference evidence="1 2" key="1">
    <citation type="submission" date="2018-12" db="EMBL/GenBank/DDBJ databases">
        <title>Rubrispira sanarue gen. nov., sp., nov., a member of the order Silvanigrellales, isolated from a brackish lake in Hamamatsu Japan.</title>
        <authorList>
            <person name="Maejima Y."/>
            <person name="Iino T."/>
            <person name="Muraguchi Y."/>
            <person name="Fukuda K."/>
            <person name="Nojiri H."/>
            <person name="Ohkuma M."/>
            <person name="Moriuchi R."/>
            <person name="Dohra H."/>
            <person name="Kimbara K."/>
            <person name="Shintani M."/>
        </authorList>
    </citation>
    <scope>NUCLEOTIDE SEQUENCE [LARGE SCALE GENOMIC DNA]</scope>
    <source>
        <strain evidence="1 2">RF1110005</strain>
    </source>
</reference>